<evidence type="ECO:0000256" key="1">
    <source>
        <dbReference type="ARBA" id="ARBA00005130"/>
    </source>
</evidence>
<comment type="catalytic activity">
    <reaction evidence="14 15">
        <text>N-succinyl-(2S,6S)-2,6-diaminopimelate + H2O = (2S,6S)-2,6-diaminopimelate + succinate</text>
        <dbReference type="Rhea" id="RHEA:22608"/>
        <dbReference type="ChEBI" id="CHEBI:15377"/>
        <dbReference type="ChEBI" id="CHEBI:30031"/>
        <dbReference type="ChEBI" id="CHEBI:57609"/>
        <dbReference type="ChEBI" id="CHEBI:58087"/>
        <dbReference type="EC" id="3.5.1.18"/>
    </reaction>
</comment>
<reference evidence="17 18" key="1">
    <citation type="submission" date="2019-08" db="EMBL/GenBank/DDBJ databases">
        <title>Microbe sample from Colwellia echini.</title>
        <authorList>
            <person name="Christiansen L."/>
            <person name="Pathiraja D."/>
            <person name="Schultz-Johansen M."/>
            <person name="Choi I.-G."/>
            <person name="Stougaard P."/>
        </authorList>
    </citation>
    <scope>NUCLEOTIDE SEQUENCE [LARGE SCALE GENOMIC DNA]</scope>
    <source>
        <strain evidence="17 18">A3</strain>
    </source>
</reference>
<evidence type="ECO:0000256" key="11">
    <source>
        <dbReference type="ARBA" id="ARBA00023154"/>
    </source>
</evidence>
<dbReference type="InterPro" id="IPR050072">
    <property type="entry name" value="Peptidase_M20A"/>
</dbReference>
<evidence type="ECO:0000256" key="4">
    <source>
        <dbReference type="ARBA" id="ARBA00011921"/>
    </source>
</evidence>
<comment type="caution">
    <text evidence="17">The sequence shown here is derived from an EMBL/GenBank/DDBJ whole genome shotgun (WGS) entry which is preliminary data.</text>
</comment>
<evidence type="ECO:0000256" key="9">
    <source>
        <dbReference type="ARBA" id="ARBA00022833"/>
    </source>
</evidence>
<keyword evidence="7 15" id="KW-0479">Metal-binding</keyword>
<evidence type="ECO:0000256" key="7">
    <source>
        <dbReference type="ARBA" id="ARBA00022723"/>
    </source>
</evidence>
<evidence type="ECO:0000313" key="17">
    <source>
        <dbReference type="EMBL" id="TYK66159.1"/>
    </source>
</evidence>
<feature type="binding site" evidence="15">
    <location>
        <position position="125"/>
    </location>
    <ligand>
        <name>Zn(2+)</name>
        <dbReference type="ChEBI" id="CHEBI:29105"/>
        <label>2</label>
    </ligand>
</feature>
<evidence type="ECO:0000256" key="10">
    <source>
        <dbReference type="ARBA" id="ARBA00022915"/>
    </source>
</evidence>
<feature type="domain" description="Peptidase M20 dimerisation" evidence="16">
    <location>
        <begin position="201"/>
        <end position="308"/>
    </location>
</feature>
<feature type="binding site" evidence="15">
    <location>
        <position position="188"/>
    </location>
    <ligand>
        <name>Zn(2+)</name>
        <dbReference type="ChEBI" id="CHEBI:29105"/>
        <label>1</label>
    </ligand>
</feature>
<evidence type="ECO:0000256" key="2">
    <source>
        <dbReference type="ARBA" id="ARBA00006746"/>
    </source>
</evidence>
<organism evidence="17 18">
    <name type="scientific">Colwellia echini</name>
    <dbReference type="NCBI Taxonomy" id="1982103"/>
    <lineage>
        <taxon>Bacteria</taxon>
        <taxon>Pseudomonadati</taxon>
        <taxon>Pseudomonadota</taxon>
        <taxon>Gammaproteobacteria</taxon>
        <taxon>Alteromonadales</taxon>
        <taxon>Colwelliaceae</taxon>
        <taxon>Colwellia</taxon>
    </lineage>
</organism>
<feature type="binding site" evidence="15">
    <location>
        <position position="125"/>
    </location>
    <ligand>
        <name>Zn(2+)</name>
        <dbReference type="ChEBI" id="CHEBI:29105"/>
        <label>1</label>
    </ligand>
</feature>
<dbReference type="HAMAP" id="MF_01690">
    <property type="entry name" value="DapE"/>
    <property type="match status" value="1"/>
</dbReference>
<dbReference type="InterPro" id="IPR011650">
    <property type="entry name" value="Peptidase_M20_dimer"/>
</dbReference>
<dbReference type="PANTHER" id="PTHR43808">
    <property type="entry name" value="ACETYLORNITHINE DEACETYLASE"/>
    <property type="match status" value="1"/>
</dbReference>
<keyword evidence="10 15" id="KW-0220">Diaminopimelate biosynthesis</keyword>
<comment type="similarity">
    <text evidence="2 15">Belongs to the peptidase M20A family. DapE subfamily.</text>
</comment>
<dbReference type="GO" id="GO:0009014">
    <property type="term" value="F:succinyl-diaminopimelate desuccinylase activity"/>
    <property type="evidence" value="ECO:0007669"/>
    <property type="project" value="UniProtKB-EC"/>
</dbReference>
<dbReference type="EC" id="3.5.1.18" evidence="4 15"/>
<dbReference type="PANTHER" id="PTHR43808:SF31">
    <property type="entry name" value="N-ACETYL-L-CITRULLINE DEACETYLASE"/>
    <property type="match status" value="1"/>
</dbReference>
<comment type="pathway">
    <text evidence="1 15">Amino-acid biosynthesis; L-lysine biosynthesis via DAP pathway; LL-2,6-diaminopimelate from (S)-tetrahydrodipicolinate (succinylase route): step 3/3.</text>
</comment>
<feature type="active site" evidence="15">
    <location>
        <position position="94"/>
    </location>
</feature>
<feature type="binding site" evidence="15">
    <location>
        <position position="92"/>
    </location>
    <ligand>
        <name>Zn(2+)</name>
        <dbReference type="ChEBI" id="CHEBI:29105"/>
        <label>1</label>
    </ligand>
</feature>
<evidence type="ECO:0000256" key="14">
    <source>
        <dbReference type="ARBA" id="ARBA00051301"/>
    </source>
</evidence>
<evidence type="ECO:0000256" key="5">
    <source>
        <dbReference type="ARBA" id="ARBA00022391"/>
    </source>
</evidence>
<dbReference type="Pfam" id="PF01546">
    <property type="entry name" value="Peptidase_M20"/>
    <property type="match status" value="1"/>
</dbReference>
<accession>A0ABY3MYJ5</accession>
<evidence type="ECO:0000259" key="16">
    <source>
        <dbReference type="Pfam" id="PF07687"/>
    </source>
</evidence>
<keyword evidence="11 15" id="KW-0457">Lysine biosynthesis</keyword>
<protein>
    <recommendedName>
        <fullName evidence="5 15">Succinyl-diaminopimelate desuccinylase</fullName>
        <shortName evidence="15">SDAP desuccinylase</shortName>
        <ecNumber evidence="4 15">3.5.1.18</ecNumber>
    </recommendedName>
    <alternativeName>
        <fullName evidence="13 15">N-succinyl-LL-2,6-diaminoheptanedioate amidohydrolase</fullName>
    </alternativeName>
</protein>
<evidence type="ECO:0000256" key="13">
    <source>
        <dbReference type="ARBA" id="ARBA00031891"/>
    </source>
</evidence>
<dbReference type="NCBIfam" id="NF009557">
    <property type="entry name" value="PRK13009.1"/>
    <property type="match status" value="1"/>
</dbReference>
<evidence type="ECO:0000256" key="6">
    <source>
        <dbReference type="ARBA" id="ARBA00022605"/>
    </source>
</evidence>
<sequence>MSQVVPNEQSPVIELAIDLLSRASVTPEDAGCQKLIAERLSAVGFTNESMVFADTTNLWSRRDTNITIEDQAKTPNTPSNNSNDIVFCFAGHTDVVPVGNLDLWNTPPFEPTIIDGMLYARGAADMKGSLAAMIVATERFVEDHPDHQGSIAYLITSDEEGPFINGTTKVVDTLEARNEKITYCIIGEPSSTNSVGDIVKNGRRGSISATLTVKGKQGHVAYPEHVKNPIHLAMPALIELSQVEWDKGNDYFPATSFQLSNINSGTGATNVVPGHITALFNLRYSTELTDEIIVERVEAILNKHQLDYDIDWTFNGKPFITEHTGAEHGFLHAVSQAILTVTGNETQLSTSGGTSDGRFIAPTGAQVIELGPCNATIHQVNESVSCDDLEKLVDIYYHCLVNVLCSHK</sequence>
<proteinExistence type="inferred from homology"/>
<dbReference type="SUPFAM" id="SSF55031">
    <property type="entry name" value="Bacterial exopeptidase dimerisation domain"/>
    <property type="match status" value="1"/>
</dbReference>
<feature type="binding site" evidence="15">
    <location>
        <position position="378"/>
    </location>
    <ligand>
        <name>Zn(2+)</name>
        <dbReference type="ChEBI" id="CHEBI:29105"/>
        <label>2</label>
    </ligand>
</feature>
<dbReference type="Gene3D" id="3.40.630.10">
    <property type="entry name" value="Zn peptidases"/>
    <property type="match status" value="2"/>
</dbReference>
<keyword evidence="12 15" id="KW-0170">Cobalt</keyword>
<keyword evidence="18" id="KW-1185">Reference proteome</keyword>
<evidence type="ECO:0000256" key="3">
    <source>
        <dbReference type="ARBA" id="ARBA00011738"/>
    </source>
</evidence>
<dbReference type="InterPro" id="IPR005941">
    <property type="entry name" value="DapE_proteobac"/>
</dbReference>
<keyword evidence="9 15" id="KW-0862">Zinc</keyword>
<evidence type="ECO:0000256" key="15">
    <source>
        <dbReference type="HAMAP-Rule" id="MF_01690"/>
    </source>
</evidence>
<comment type="function">
    <text evidence="15">Catalyzes the hydrolysis of N-succinyl-L,L-diaminopimelic acid (SDAP), forming succinate and LL-2,6-diaminopimelate (DAP), an intermediate involved in the bacterial biosynthesis of lysine and meso-diaminopimelic acid, an essential component of bacterial cell walls.</text>
</comment>
<dbReference type="Pfam" id="PF07687">
    <property type="entry name" value="M20_dimer"/>
    <property type="match status" value="1"/>
</dbReference>
<keyword evidence="6 15" id="KW-0028">Amino-acid biosynthesis</keyword>
<keyword evidence="8 15" id="KW-0378">Hydrolase</keyword>
<evidence type="ECO:0000256" key="12">
    <source>
        <dbReference type="ARBA" id="ARBA00023285"/>
    </source>
</evidence>
<comment type="subunit">
    <text evidence="3 15">Homodimer.</text>
</comment>
<name>A0ABY3MYJ5_9GAMM</name>
<comment type="cofactor">
    <cofactor evidence="15">
        <name>Zn(2+)</name>
        <dbReference type="ChEBI" id="CHEBI:29105"/>
    </cofactor>
    <cofactor evidence="15">
        <name>Co(2+)</name>
        <dbReference type="ChEBI" id="CHEBI:48828"/>
    </cofactor>
    <text evidence="15">Binds 2 Zn(2+) or Co(2+) ions per subunit.</text>
</comment>
<dbReference type="EMBL" id="PJAI02000005">
    <property type="protein sequence ID" value="TYK66159.1"/>
    <property type="molecule type" value="Genomic_DNA"/>
</dbReference>
<feature type="active site" description="Proton acceptor" evidence="15">
    <location>
        <position position="159"/>
    </location>
</feature>
<dbReference type="InterPro" id="IPR036264">
    <property type="entry name" value="Bact_exopeptidase_dim_dom"/>
</dbReference>
<dbReference type="Proteomes" id="UP000815846">
    <property type="component" value="Unassembled WGS sequence"/>
</dbReference>
<feature type="binding site" evidence="15">
    <location>
        <position position="160"/>
    </location>
    <ligand>
        <name>Zn(2+)</name>
        <dbReference type="ChEBI" id="CHEBI:29105"/>
        <label>2</label>
    </ligand>
</feature>
<dbReference type="NCBIfam" id="TIGR01246">
    <property type="entry name" value="dapE_proteo"/>
    <property type="match status" value="1"/>
</dbReference>
<dbReference type="CDD" id="cd03891">
    <property type="entry name" value="M20_DapE_proteobac"/>
    <property type="match status" value="1"/>
</dbReference>
<evidence type="ECO:0000313" key="18">
    <source>
        <dbReference type="Proteomes" id="UP000815846"/>
    </source>
</evidence>
<gene>
    <name evidence="15 17" type="primary">dapE</name>
    <name evidence="17" type="ORF">CWS31_006000</name>
</gene>
<evidence type="ECO:0000256" key="8">
    <source>
        <dbReference type="ARBA" id="ARBA00022801"/>
    </source>
</evidence>
<dbReference type="SUPFAM" id="SSF53187">
    <property type="entry name" value="Zn-dependent exopeptidases"/>
    <property type="match status" value="1"/>
</dbReference>
<dbReference type="InterPro" id="IPR002933">
    <property type="entry name" value="Peptidase_M20"/>
</dbReference>